<name>A0ABS1KUC1_9BACT</name>
<comment type="caution">
    <text evidence="3">The sequence shown here is derived from an EMBL/GenBank/DDBJ whole genome shotgun (WGS) entry which is preliminary data.</text>
</comment>
<evidence type="ECO:0000256" key="1">
    <source>
        <dbReference type="SAM" id="Coils"/>
    </source>
</evidence>
<dbReference type="Proteomes" id="UP000613030">
    <property type="component" value="Unassembled WGS sequence"/>
</dbReference>
<proteinExistence type="predicted"/>
<dbReference type="EMBL" id="JAERRB010000005">
    <property type="protein sequence ID" value="MBL0743036.1"/>
    <property type="molecule type" value="Genomic_DNA"/>
</dbReference>
<feature type="transmembrane region" description="Helical" evidence="2">
    <location>
        <begin position="187"/>
        <end position="207"/>
    </location>
</feature>
<keyword evidence="4" id="KW-1185">Reference proteome</keyword>
<keyword evidence="2" id="KW-0472">Membrane</keyword>
<evidence type="ECO:0000313" key="3">
    <source>
        <dbReference type="EMBL" id="MBL0743036.1"/>
    </source>
</evidence>
<accession>A0ABS1KUC1</accession>
<dbReference type="RefSeq" id="WP_202011894.1">
    <property type="nucleotide sequence ID" value="NZ_JAERRB010000005.1"/>
</dbReference>
<feature type="coiled-coil region" evidence="1">
    <location>
        <begin position="110"/>
        <end position="144"/>
    </location>
</feature>
<evidence type="ECO:0000313" key="4">
    <source>
        <dbReference type="Proteomes" id="UP000613030"/>
    </source>
</evidence>
<keyword evidence="1" id="KW-0175">Coiled coil</keyword>
<reference evidence="3 4" key="1">
    <citation type="submission" date="2021-01" db="EMBL/GenBank/DDBJ databases">
        <title>Chryseolinea sp. Jin1 Genome sequencing and assembly.</title>
        <authorList>
            <person name="Kim I."/>
        </authorList>
    </citation>
    <scope>NUCLEOTIDE SEQUENCE [LARGE SCALE GENOMIC DNA]</scope>
    <source>
        <strain evidence="3 4">Jin1</strain>
    </source>
</reference>
<feature type="transmembrane region" description="Helical" evidence="2">
    <location>
        <begin position="162"/>
        <end position="181"/>
    </location>
</feature>
<keyword evidence="2" id="KW-1133">Transmembrane helix</keyword>
<organism evidence="3 4">
    <name type="scientific">Chryseolinea lacunae</name>
    <dbReference type="NCBI Taxonomy" id="2801331"/>
    <lineage>
        <taxon>Bacteria</taxon>
        <taxon>Pseudomonadati</taxon>
        <taxon>Bacteroidota</taxon>
        <taxon>Cytophagia</taxon>
        <taxon>Cytophagales</taxon>
        <taxon>Fulvivirgaceae</taxon>
        <taxon>Chryseolinea</taxon>
    </lineage>
</organism>
<keyword evidence="2" id="KW-0812">Transmembrane</keyword>
<gene>
    <name evidence="3" type="ORF">JI741_17535</name>
</gene>
<sequence length="209" mass="23949">MDSQQIKNLVKRASNDVLFDAIYYKQFSDEELVFFKEEIKSRRIEPEFLAEINRKESQKSKIKENAKTLPKDDLLAIVAYNIHQFTAEDLALLKNHVKERGWEKELSDLMKKKEADSRAFKEQVENASNDVEDLMANFNSFNEKQFPEMAARIKKEKRKKSIVSVIAGTVFILIGAGLTAWSEGGVIFYGAIVVGIFMIIRGVSSIYKE</sequence>
<evidence type="ECO:0000256" key="2">
    <source>
        <dbReference type="SAM" id="Phobius"/>
    </source>
</evidence>
<protein>
    <submittedName>
        <fullName evidence="3">Uncharacterized protein</fullName>
    </submittedName>
</protein>